<sequence>MDNFTFLTSLTNDIASFIVSALLIVAYHVYLRHKIKIDPAYSVQSVNRIVRTAWAETIMQDEKNGVLAVQTLRNSTMAATFLASTSVLLIIGVLTLSEQGEKLEAHWHVLNLVGSINPVLWMVKLLLLLLDLFVAFYTFSMCIRIYHHVGFMINIPLRLNHRMITPAHVAAHLNRAGHFYSLGMRSYYYLIPLVFWLFGPHFMLLATIGMLMVLYRIDRAPEITPLEFSDV</sequence>
<keyword evidence="1" id="KW-0472">Membrane</keyword>
<feature type="transmembrane region" description="Helical" evidence="1">
    <location>
        <begin position="116"/>
        <end position="139"/>
    </location>
</feature>
<evidence type="ECO:0008006" key="4">
    <source>
        <dbReference type="Google" id="ProtNLM"/>
    </source>
</evidence>
<keyword evidence="3" id="KW-1185">Reference proteome</keyword>
<dbReference type="PANTHER" id="PTHR31168:SF1">
    <property type="entry name" value="DUF599 FAMILY PROTEIN"/>
    <property type="match status" value="1"/>
</dbReference>
<keyword evidence="1" id="KW-0812">Transmembrane</keyword>
<dbReference type="Pfam" id="PF04654">
    <property type="entry name" value="DUF599"/>
    <property type="match status" value="1"/>
</dbReference>
<dbReference type="AlphaFoldDB" id="D5CRI4"/>
<evidence type="ECO:0000313" key="3">
    <source>
        <dbReference type="Proteomes" id="UP000001625"/>
    </source>
</evidence>
<feature type="transmembrane region" description="Helical" evidence="1">
    <location>
        <begin position="187"/>
        <end position="215"/>
    </location>
</feature>
<dbReference type="KEGG" id="slt:Slit_1333"/>
<evidence type="ECO:0000313" key="2">
    <source>
        <dbReference type="EMBL" id="ADE11570.1"/>
    </source>
</evidence>
<dbReference type="HOGENOM" id="CLU_070700_0_0_4"/>
<organism evidence="2 3">
    <name type="scientific">Sideroxydans lithotrophicus (strain ES-1)</name>
    <dbReference type="NCBI Taxonomy" id="580332"/>
    <lineage>
        <taxon>Bacteria</taxon>
        <taxon>Pseudomonadati</taxon>
        <taxon>Pseudomonadota</taxon>
        <taxon>Betaproteobacteria</taxon>
        <taxon>Nitrosomonadales</taxon>
        <taxon>Gallionellaceae</taxon>
        <taxon>Sideroxydans</taxon>
    </lineage>
</organism>
<dbReference type="PANTHER" id="PTHR31168">
    <property type="entry name" value="OS02G0292800 PROTEIN"/>
    <property type="match status" value="1"/>
</dbReference>
<dbReference type="eggNOG" id="COG3821">
    <property type="taxonomic scope" value="Bacteria"/>
</dbReference>
<evidence type="ECO:0000256" key="1">
    <source>
        <dbReference type="SAM" id="Phobius"/>
    </source>
</evidence>
<dbReference type="EMBL" id="CP001965">
    <property type="protein sequence ID" value="ADE11570.1"/>
    <property type="molecule type" value="Genomic_DNA"/>
</dbReference>
<feature type="transmembrane region" description="Helical" evidence="1">
    <location>
        <begin position="14"/>
        <end position="31"/>
    </location>
</feature>
<feature type="transmembrane region" description="Helical" evidence="1">
    <location>
        <begin position="77"/>
        <end position="96"/>
    </location>
</feature>
<gene>
    <name evidence="2" type="ordered locus">Slit_1333</name>
</gene>
<keyword evidence="1" id="KW-1133">Transmembrane helix</keyword>
<protein>
    <recommendedName>
        <fullName evidence="4">DUF599 domain-containing protein</fullName>
    </recommendedName>
</protein>
<accession>D5CRI4</accession>
<dbReference type="InterPro" id="IPR006747">
    <property type="entry name" value="DUF599"/>
</dbReference>
<proteinExistence type="predicted"/>
<dbReference type="Proteomes" id="UP000001625">
    <property type="component" value="Chromosome"/>
</dbReference>
<dbReference type="OrthoDB" id="5768130at2"/>
<reference evidence="2 3" key="1">
    <citation type="submission" date="2010-03" db="EMBL/GenBank/DDBJ databases">
        <title>Complete sequence of Sideroxydans lithotrophicus ES-1.</title>
        <authorList>
            <consortium name="US DOE Joint Genome Institute"/>
            <person name="Lucas S."/>
            <person name="Copeland A."/>
            <person name="Lapidus A."/>
            <person name="Cheng J.-F."/>
            <person name="Bruce D."/>
            <person name="Goodwin L."/>
            <person name="Pitluck S."/>
            <person name="Munk A.C."/>
            <person name="Detter J.C."/>
            <person name="Han C."/>
            <person name="Tapia R."/>
            <person name="Larimer F."/>
            <person name="Land M."/>
            <person name="Hauser L."/>
            <person name="Kyrpides N."/>
            <person name="Ivanova N."/>
            <person name="Emerson D."/>
            <person name="Woyke T."/>
        </authorList>
    </citation>
    <scope>NUCLEOTIDE SEQUENCE [LARGE SCALE GENOMIC DNA]</scope>
    <source>
        <strain evidence="2 3">ES-1</strain>
    </source>
</reference>
<name>D5CRI4_SIDLE</name>